<reference evidence="3" key="1">
    <citation type="journal article" date="2011" name="J. Bacteriol.">
        <title>Genome sequences of eight morphologically diverse alphaproteobacteria.</title>
        <authorList>
            <consortium name="US DOE Joint Genome Institute"/>
            <person name="Brown P.J."/>
            <person name="Kysela D.T."/>
            <person name="Buechlein A."/>
            <person name="Hemmerich C."/>
            <person name="Brun Y.V."/>
        </authorList>
    </citation>
    <scope>NUCLEOTIDE SEQUENCE [LARGE SCALE GENOMIC DNA]</scope>
    <source>
        <strain evidence="3">ATCC 49814 / DSM 5838 / IFAM 1418</strain>
    </source>
</reference>
<dbReference type="STRING" id="582402.Hbal_2631"/>
<evidence type="ECO:0000313" key="2">
    <source>
        <dbReference type="EMBL" id="ACT60306.1"/>
    </source>
</evidence>
<dbReference type="PANTHER" id="PTHR43760">
    <property type="entry name" value="ENDORIBONUCLEASE-RELATED"/>
    <property type="match status" value="1"/>
</dbReference>
<dbReference type="EMBL" id="CP001678">
    <property type="protein sequence ID" value="ACT60306.1"/>
    <property type="molecule type" value="Genomic_DNA"/>
</dbReference>
<protein>
    <submittedName>
        <fullName evidence="2">Endoribonuclease L-PSP</fullName>
    </submittedName>
</protein>
<dbReference type="RefSeq" id="WP_015828456.1">
    <property type="nucleotide sequence ID" value="NC_012982.1"/>
</dbReference>
<dbReference type="CDD" id="cd02199">
    <property type="entry name" value="YjgF_YER057c_UK114_like_1"/>
    <property type="match status" value="1"/>
</dbReference>
<proteinExistence type="predicted"/>
<organism evidence="2 3">
    <name type="scientific">Hirschia baltica (strain ATCC 49814 / DSM 5838 / IFAM 1418)</name>
    <dbReference type="NCBI Taxonomy" id="582402"/>
    <lineage>
        <taxon>Bacteria</taxon>
        <taxon>Pseudomonadati</taxon>
        <taxon>Pseudomonadota</taxon>
        <taxon>Alphaproteobacteria</taxon>
        <taxon>Hyphomonadales</taxon>
        <taxon>Hyphomonadaceae</taxon>
        <taxon>Hirschia</taxon>
    </lineage>
</organism>
<dbReference type="AlphaFoldDB" id="C6XPP1"/>
<dbReference type="OrthoDB" id="9806350at2"/>
<sequence length="153" mass="15895">MSKLQTTLSEMGLVLPKPATAVATYAPFNCSGKTLMISGQLANANGQFIKGTLGADLNLEDGIRAAQLCALNIVAQIGNACDGDFSKVESIFRLGAFVQTTNDFIDIPQVANGCSDLLTKLFPGTALHARSAVGVASLPLNSAVEIDAIVILK</sequence>
<dbReference type="Gene3D" id="3.30.1330.40">
    <property type="entry name" value="RutC-like"/>
    <property type="match status" value="1"/>
</dbReference>
<dbReference type="PANTHER" id="PTHR43760:SF1">
    <property type="entry name" value="ENDORIBONUCLEASE L-PSP_CHORISMATE MUTASE-LIKE DOMAIN-CONTAINING PROTEIN"/>
    <property type="match status" value="1"/>
</dbReference>
<dbReference type="InterPro" id="IPR035959">
    <property type="entry name" value="RutC-like_sf"/>
</dbReference>
<dbReference type="KEGG" id="hba:Hbal_2631"/>
<evidence type="ECO:0000313" key="3">
    <source>
        <dbReference type="Proteomes" id="UP000002745"/>
    </source>
</evidence>
<name>C6XPP1_HIRBI</name>
<dbReference type="eggNOG" id="COG0251">
    <property type="taxonomic scope" value="Bacteria"/>
</dbReference>
<evidence type="ECO:0000259" key="1">
    <source>
        <dbReference type="Pfam" id="PF14588"/>
    </source>
</evidence>
<feature type="domain" description="Endoribonuclease L-PSP/chorismate mutase-like" evidence="1">
    <location>
        <begin position="8"/>
        <end position="144"/>
    </location>
</feature>
<dbReference type="HOGENOM" id="CLU_104845_0_1_5"/>
<dbReference type="Pfam" id="PF14588">
    <property type="entry name" value="YjgF_endoribonc"/>
    <property type="match status" value="1"/>
</dbReference>
<accession>C6XPP1</accession>
<dbReference type="Proteomes" id="UP000002745">
    <property type="component" value="Chromosome"/>
</dbReference>
<dbReference type="SUPFAM" id="SSF55298">
    <property type="entry name" value="YjgF-like"/>
    <property type="match status" value="1"/>
</dbReference>
<gene>
    <name evidence="2" type="ordered locus">Hbal_2631</name>
</gene>
<dbReference type="InterPro" id="IPR013813">
    <property type="entry name" value="Endoribo_LPSP/chorism_mut-like"/>
</dbReference>
<keyword evidence="3" id="KW-1185">Reference proteome</keyword>